<evidence type="ECO:0000313" key="2">
    <source>
        <dbReference type="EMBL" id="QXH41876.1"/>
    </source>
</evidence>
<gene>
    <name evidence="2" type="ORF">KSS89_06530</name>
</gene>
<sequence>MERTLTDAEIRDILARERRNLRGSQAMVYFILGLFAAIALLGVGLFIHTLLAWALAVPLAVFLWWWIYYRTRAMENTVGTHTLWLQAQFSATWVNAHRNGHWRYVFGDYPIAASNLIDNLFSAGKLNIHAQYRVEAVLLTCPQTSSRCYHLFPDTFIEISGDQQPASEDGYSIPT</sequence>
<keyword evidence="1" id="KW-0812">Transmembrane</keyword>
<protein>
    <submittedName>
        <fullName evidence="2">Uncharacterized protein</fullName>
    </submittedName>
</protein>
<feature type="transmembrane region" description="Helical" evidence="1">
    <location>
        <begin position="26"/>
        <end position="44"/>
    </location>
</feature>
<dbReference type="EMBL" id="CP077074">
    <property type="protein sequence ID" value="QXH41876.1"/>
    <property type="molecule type" value="Genomic_DNA"/>
</dbReference>
<keyword evidence="1" id="KW-0472">Membrane</keyword>
<name>A0ABX8MUQ3_9PSED</name>
<reference evidence="2" key="1">
    <citation type="submission" date="2021-06" db="EMBL/GenBank/DDBJ databases">
        <title>Updating the genus Pseudomonas: Description of 43 new species and partition of the Pseudomonas putida group.</title>
        <authorList>
            <person name="Girard L."/>
            <person name="Lood C."/>
            <person name="Vandamme P."/>
            <person name="Rokni-Zadeh H."/>
            <person name="van Noort V."/>
            <person name="Hofte M."/>
            <person name="Lavigne R."/>
            <person name="De Mot R."/>
        </authorList>
    </citation>
    <scope>NUCLEOTIDE SEQUENCE</scope>
    <source>
        <strain evidence="2">CMR12a</strain>
    </source>
</reference>
<evidence type="ECO:0000313" key="3">
    <source>
        <dbReference type="Proteomes" id="UP000693952"/>
    </source>
</evidence>
<accession>A0ABX8MUQ3</accession>
<dbReference type="Proteomes" id="UP000693952">
    <property type="component" value="Chromosome"/>
</dbReference>
<dbReference type="RefSeq" id="WP_124345840.1">
    <property type="nucleotide sequence ID" value="NZ_CP027706.1"/>
</dbReference>
<organism evidence="2 3">
    <name type="scientific">Pseudomonas sessilinigenes</name>
    <dbReference type="NCBI Taxonomy" id="658629"/>
    <lineage>
        <taxon>Bacteria</taxon>
        <taxon>Pseudomonadati</taxon>
        <taxon>Pseudomonadota</taxon>
        <taxon>Gammaproteobacteria</taxon>
        <taxon>Pseudomonadales</taxon>
        <taxon>Pseudomonadaceae</taxon>
        <taxon>Pseudomonas</taxon>
    </lineage>
</organism>
<keyword evidence="3" id="KW-1185">Reference proteome</keyword>
<feature type="transmembrane region" description="Helical" evidence="1">
    <location>
        <begin position="50"/>
        <end position="69"/>
    </location>
</feature>
<evidence type="ECO:0000256" key="1">
    <source>
        <dbReference type="SAM" id="Phobius"/>
    </source>
</evidence>
<keyword evidence="1" id="KW-1133">Transmembrane helix</keyword>
<proteinExistence type="predicted"/>